<organism evidence="2 3">
    <name type="scientific">Silvanigrella aquatica</name>
    <dbReference type="NCBI Taxonomy" id="1915309"/>
    <lineage>
        <taxon>Bacteria</taxon>
        <taxon>Pseudomonadati</taxon>
        <taxon>Bdellovibrionota</taxon>
        <taxon>Oligoflexia</taxon>
        <taxon>Silvanigrellales</taxon>
        <taxon>Silvanigrellaceae</taxon>
        <taxon>Silvanigrella</taxon>
    </lineage>
</organism>
<gene>
    <name evidence="2" type="ORF">AXG55_00540</name>
</gene>
<dbReference type="SUPFAM" id="SSF56317">
    <property type="entry name" value="Carbon-nitrogen hydrolase"/>
    <property type="match status" value="1"/>
</dbReference>
<evidence type="ECO:0000313" key="3">
    <source>
        <dbReference type="Proteomes" id="UP000184731"/>
    </source>
</evidence>
<dbReference type="PROSITE" id="PS50263">
    <property type="entry name" value="CN_HYDROLASE"/>
    <property type="match status" value="1"/>
</dbReference>
<feature type="domain" description="CN hydrolase" evidence="1">
    <location>
        <begin position="1"/>
        <end position="262"/>
    </location>
</feature>
<dbReference type="Proteomes" id="UP000184731">
    <property type="component" value="Chromosome"/>
</dbReference>
<dbReference type="EMBL" id="CP017834">
    <property type="protein sequence ID" value="APJ02501.1"/>
    <property type="molecule type" value="Genomic_DNA"/>
</dbReference>
<evidence type="ECO:0000259" key="1">
    <source>
        <dbReference type="PROSITE" id="PS50263"/>
    </source>
</evidence>
<dbReference type="PANTHER" id="PTHR23088:SF50">
    <property type="entry name" value="HYDROLASE YHCX"/>
    <property type="match status" value="1"/>
</dbReference>
<protein>
    <recommendedName>
        <fullName evidence="1">CN hydrolase domain-containing protein</fullName>
    </recommendedName>
</protein>
<dbReference type="KEGG" id="saqi:AXG55_00540"/>
<name>A0A1L4CX27_9BACT</name>
<reference evidence="2 3" key="1">
    <citation type="submission" date="2016-10" db="EMBL/GenBank/DDBJ databases">
        <title>Silvanigrella aquatica sp. nov., isolated from a freshwater lake located in the Black Forest, Germany, description of Silvanigrellaceae fam. nov., Silvanigrellales ord. nov., reclassification of the order Bdellovibrionales in the class Oligoflexia, reclassification of the families Bacteriovoracaceae and Halobacteriovoraceae in the new order Bacteriovoracales ord. nov., and reclassification of the family Pseudobacteriovoracaceae in the order Oligoflexiales.</title>
        <authorList>
            <person name="Hahn M.W."/>
            <person name="Schmidt J."/>
            <person name="Koll U."/>
            <person name="Rohde M."/>
            <person name="Verbag S."/>
            <person name="Pitt A."/>
            <person name="Nakai R."/>
            <person name="Naganuma T."/>
            <person name="Lang E."/>
        </authorList>
    </citation>
    <scope>NUCLEOTIDE SEQUENCE [LARGE SCALE GENOMIC DNA]</scope>
    <source>
        <strain evidence="2 3">MWH-Nonnen-W8red</strain>
    </source>
</reference>
<proteinExistence type="predicted"/>
<dbReference type="STRING" id="1915309.AXG55_00540"/>
<dbReference type="RefSeq" id="WP_148696206.1">
    <property type="nucleotide sequence ID" value="NZ_CP017834.1"/>
</dbReference>
<dbReference type="Pfam" id="PF00795">
    <property type="entry name" value="CN_hydrolase"/>
    <property type="match status" value="1"/>
</dbReference>
<dbReference type="Gene3D" id="3.60.110.10">
    <property type="entry name" value="Carbon-nitrogen hydrolase"/>
    <property type="match status" value="1"/>
</dbReference>
<dbReference type="InterPro" id="IPR003010">
    <property type="entry name" value="C-N_Hydrolase"/>
</dbReference>
<dbReference type="InterPro" id="IPR036526">
    <property type="entry name" value="C-N_Hydrolase_sf"/>
</dbReference>
<sequence>MKIAAAQYIVEKIQTLSQWKNKQIQLFDELTKETPLLALLPEYGSMELVFTQENYLSLSLHQQILNMQEWKSEFLSFFERLSFEKNINIVTPSFPIIEENELYNRTWFISPKKGMLAYQDKLTPTPYERNTIGLKNKKKQMEIFQVQQANIGIQVCYDSEFPQLIQHYAQAKCMNLLLVPSCTDGLRGMTRVQNGAQARALENQMFVLVSSITCHVTGCELIENSQGYSACYAPPDTGFPENGILARCQIDESCWIIADLDFNQLDNVRSEGEVRNYLDSKSFYNEKLL</sequence>
<evidence type="ECO:0000313" key="2">
    <source>
        <dbReference type="EMBL" id="APJ02501.1"/>
    </source>
</evidence>
<dbReference type="AlphaFoldDB" id="A0A1L4CX27"/>
<accession>A0A1L4CX27</accession>
<dbReference type="PANTHER" id="PTHR23088">
    <property type="entry name" value="NITRILASE-RELATED"/>
    <property type="match status" value="1"/>
</dbReference>
<dbReference type="OrthoDB" id="9811121at2"/>
<keyword evidence="3" id="KW-1185">Reference proteome</keyword>